<evidence type="ECO:0000313" key="3">
    <source>
        <dbReference type="Proteomes" id="UP001056035"/>
    </source>
</evidence>
<evidence type="ECO:0008006" key="4">
    <source>
        <dbReference type="Google" id="ProtNLM"/>
    </source>
</evidence>
<dbReference type="Proteomes" id="UP001056035">
    <property type="component" value="Chromosome"/>
</dbReference>
<sequence>MFSTPREEAAAAATTPPGVPREPGGGDAEERRRVQREAMSAGERSADLVLGALRRATRSLRLNEMAAVTGMPVGQIGTALLALERRGEATFVGGRWALTTPTEDTP</sequence>
<evidence type="ECO:0000256" key="1">
    <source>
        <dbReference type="SAM" id="MobiDB-lite"/>
    </source>
</evidence>
<gene>
    <name evidence="2" type="ORF">NBH00_11580</name>
</gene>
<organism evidence="2 3">
    <name type="scientific">Paraconexibacter antarcticus</name>
    <dbReference type="NCBI Taxonomy" id="2949664"/>
    <lineage>
        <taxon>Bacteria</taxon>
        <taxon>Bacillati</taxon>
        <taxon>Actinomycetota</taxon>
        <taxon>Thermoleophilia</taxon>
        <taxon>Solirubrobacterales</taxon>
        <taxon>Paraconexibacteraceae</taxon>
        <taxon>Paraconexibacter</taxon>
    </lineage>
</organism>
<evidence type="ECO:0000313" key="2">
    <source>
        <dbReference type="EMBL" id="UTI66822.1"/>
    </source>
</evidence>
<reference evidence="2 3" key="1">
    <citation type="submission" date="2022-06" db="EMBL/GenBank/DDBJ databases">
        <title>Paraconexibacter antarcticus.</title>
        <authorList>
            <person name="Kim C.S."/>
        </authorList>
    </citation>
    <scope>NUCLEOTIDE SEQUENCE [LARGE SCALE GENOMIC DNA]</scope>
    <source>
        <strain evidence="2 3">02-257</strain>
    </source>
</reference>
<protein>
    <recommendedName>
        <fullName evidence="4">DprA winged helix domain-containing protein</fullName>
    </recommendedName>
</protein>
<name>A0ABY5E1V9_9ACTN</name>
<keyword evidence="3" id="KW-1185">Reference proteome</keyword>
<dbReference type="RefSeq" id="WP_254573477.1">
    <property type="nucleotide sequence ID" value="NZ_CP098502.1"/>
</dbReference>
<dbReference type="EMBL" id="CP098502">
    <property type="protein sequence ID" value="UTI66822.1"/>
    <property type="molecule type" value="Genomic_DNA"/>
</dbReference>
<proteinExistence type="predicted"/>
<accession>A0ABY5E1V9</accession>
<feature type="region of interest" description="Disordered" evidence="1">
    <location>
        <begin position="1"/>
        <end position="44"/>
    </location>
</feature>